<evidence type="ECO:0000256" key="4">
    <source>
        <dbReference type="ARBA" id="ARBA00023172"/>
    </source>
</evidence>
<evidence type="ECO:0000256" key="1">
    <source>
        <dbReference type="ARBA" id="ARBA00007452"/>
    </source>
</evidence>
<dbReference type="InterPro" id="IPR037278">
    <property type="entry name" value="ARFGAP/RecO"/>
</dbReference>
<protein>
    <recommendedName>
        <fullName evidence="2 7">DNA repair protein RecO</fullName>
    </recommendedName>
    <alternativeName>
        <fullName evidence="6 7">Recombination protein O</fullName>
    </alternativeName>
</protein>
<dbReference type="InterPro" id="IPR042242">
    <property type="entry name" value="RecO_C"/>
</dbReference>
<evidence type="ECO:0000256" key="7">
    <source>
        <dbReference type="HAMAP-Rule" id="MF_00201"/>
    </source>
</evidence>
<dbReference type="InterPro" id="IPR012340">
    <property type="entry name" value="NA-bd_OB-fold"/>
</dbReference>
<dbReference type="Gene3D" id="1.20.1440.120">
    <property type="entry name" value="Recombination protein O, C-terminal domain"/>
    <property type="match status" value="1"/>
</dbReference>
<name>A0A1F8EZF2_9BACT</name>
<dbReference type="InterPro" id="IPR003717">
    <property type="entry name" value="RecO"/>
</dbReference>
<reference evidence="9 10" key="1">
    <citation type="journal article" date="2016" name="Nat. Commun.">
        <title>Thousands of microbial genomes shed light on interconnected biogeochemical processes in an aquifer system.</title>
        <authorList>
            <person name="Anantharaman K."/>
            <person name="Brown C.T."/>
            <person name="Hug L.A."/>
            <person name="Sharon I."/>
            <person name="Castelle C.J."/>
            <person name="Probst A.J."/>
            <person name="Thomas B.C."/>
            <person name="Singh A."/>
            <person name="Wilkins M.J."/>
            <person name="Karaoz U."/>
            <person name="Brodie E.L."/>
            <person name="Williams K.H."/>
            <person name="Hubbard S.S."/>
            <person name="Banfield J.F."/>
        </authorList>
    </citation>
    <scope>NUCLEOTIDE SEQUENCE [LARGE SCALE GENOMIC DNA]</scope>
</reference>
<evidence type="ECO:0000313" key="9">
    <source>
        <dbReference type="EMBL" id="OGN06252.1"/>
    </source>
</evidence>
<sequence length="229" mass="25865">MQTKAIIIKKQNTNEYDQLVTCYTEEFGKVTAIAKSVLKPSSIQAMHLDLFNLVEFELVSGRGMPIITGAQVEQTQTNLKTNLPNLAIAYFFVETIDKLAFEYQKDEELWEFLLTTLEELDNDGHHRCDGAHRYLKEKQLEFLNILGHAPNLKECAFCSGLDRAQLGLELIAYNIQTRGAVCKNCFLNGQEGIVVRNNDFLSESVLGSIFESLVEKKINSLNLLNSVLK</sequence>
<dbReference type="SUPFAM" id="SSF50249">
    <property type="entry name" value="Nucleic acid-binding proteins"/>
    <property type="match status" value="1"/>
</dbReference>
<comment type="caution">
    <text evidence="9">The sequence shown here is derived from an EMBL/GenBank/DDBJ whole genome shotgun (WGS) entry which is preliminary data.</text>
</comment>
<comment type="function">
    <text evidence="7">Involved in DNA repair and RecF pathway recombination.</text>
</comment>
<evidence type="ECO:0000256" key="5">
    <source>
        <dbReference type="ARBA" id="ARBA00023204"/>
    </source>
</evidence>
<dbReference type="GO" id="GO:0006302">
    <property type="term" value="P:double-strand break repair"/>
    <property type="evidence" value="ECO:0007669"/>
    <property type="project" value="TreeGrafter"/>
</dbReference>
<keyword evidence="4 7" id="KW-0233">DNA recombination</keyword>
<dbReference type="PANTHER" id="PTHR33991:SF1">
    <property type="entry name" value="DNA REPAIR PROTEIN RECO"/>
    <property type="match status" value="1"/>
</dbReference>
<gene>
    <name evidence="7" type="primary">recO</name>
    <name evidence="9" type="ORF">A3B86_03990</name>
</gene>
<dbReference type="Pfam" id="PF11967">
    <property type="entry name" value="RecO_N"/>
    <property type="match status" value="1"/>
</dbReference>
<evidence type="ECO:0000256" key="6">
    <source>
        <dbReference type="ARBA" id="ARBA00033409"/>
    </source>
</evidence>
<dbReference type="PANTHER" id="PTHR33991">
    <property type="entry name" value="DNA REPAIR PROTEIN RECO"/>
    <property type="match status" value="1"/>
</dbReference>
<evidence type="ECO:0000256" key="2">
    <source>
        <dbReference type="ARBA" id="ARBA00021310"/>
    </source>
</evidence>
<dbReference type="Gene3D" id="2.40.50.140">
    <property type="entry name" value="Nucleic acid-binding proteins"/>
    <property type="match status" value="1"/>
</dbReference>
<accession>A0A1F8EZF2</accession>
<organism evidence="9 10">
    <name type="scientific">Candidatus Yanofskybacteria bacterium RIFCSPHIGHO2_02_FULL_38_22b</name>
    <dbReference type="NCBI Taxonomy" id="1802673"/>
    <lineage>
        <taxon>Bacteria</taxon>
        <taxon>Candidatus Yanofskyibacteriota</taxon>
    </lineage>
</organism>
<evidence type="ECO:0000313" key="10">
    <source>
        <dbReference type="Proteomes" id="UP000176834"/>
    </source>
</evidence>
<dbReference type="NCBIfam" id="TIGR00613">
    <property type="entry name" value="reco"/>
    <property type="match status" value="1"/>
</dbReference>
<dbReference type="SUPFAM" id="SSF57863">
    <property type="entry name" value="ArfGap/RecO-like zinc finger"/>
    <property type="match status" value="1"/>
</dbReference>
<evidence type="ECO:0000256" key="3">
    <source>
        <dbReference type="ARBA" id="ARBA00022763"/>
    </source>
</evidence>
<dbReference type="InterPro" id="IPR022572">
    <property type="entry name" value="DNA_rep/recomb_RecO_N"/>
</dbReference>
<proteinExistence type="inferred from homology"/>
<dbReference type="EMBL" id="MGJN01000020">
    <property type="protein sequence ID" value="OGN06252.1"/>
    <property type="molecule type" value="Genomic_DNA"/>
</dbReference>
<dbReference type="Pfam" id="PF02565">
    <property type="entry name" value="RecO_C"/>
    <property type="match status" value="1"/>
</dbReference>
<dbReference type="GO" id="GO:0006310">
    <property type="term" value="P:DNA recombination"/>
    <property type="evidence" value="ECO:0007669"/>
    <property type="project" value="UniProtKB-UniRule"/>
</dbReference>
<keyword evidence="3 7" id="KW-0227">DNA damage</keyword>
<dbReference type="HAMAP" id="MF_00201">
    <property type="entry name" value="RecO"/>
    <property type="match status" value="1"/>
</dbReference>
<dbReference type="Proteomes" id="UP000176834">
    <property type="component" value="Unassembled WGS sequence"/>
</dbReference>
<keyword evidence="5 7" id="KW-0234">DNA repair</keyword>
<dbReference type="AlphaFoldDB" id="A0A1F8EZF2"/>
<feature type="domain" description="DNA replication/recombination mediator RecO N-terminal" evidence="8">
    <location>
        <begin position="2"/>
        <end position="73"/>
    </location>
</feature>
<dbReference type="GO" id="GO:0043590">
    <property type="term" value="C:bacterial nucleoid"/>
    <property type="evidence" value="ECO:0007669"/>
    <property type="project" value="TreeGrafter"/>
</dbReference>
<evidence type="ECO:0000259" key="8">
    <source>
        <dbReference type="Pfam" id="PF11967"/>
    </source>
</evidence>
<comment type="similarity">
    <text evidence="1 7">Belongs to the RecO family.</text>
</comment>